<accession>A0A1H2UFA6</accession>
<dbReference type="OrthoDB" id="5770401at2"/>
<keyword evidence="1" id="KW-0732">Signal</keyword>
<dbReference type="RefSeq" id="WP_093029647.1">
    <property type="nucleotide sequence ID" value="NZ_FNNZ01000005.1"/>
</dbReference>
<dbReference type="Proteomes" id="UP000198816">
    <property type="component" value="Unassembled WGS sequence"/>
</dbReference>
<reference evidence="3" key="1">
    <citation type="submission" date="2016-10" db="EMBL/GenBank/DDBJ databases">
        <authorList>
            <person name="Varghese N."/>
            <person name="Submissions S."/>
        </authorList>
    </citation>
    <scope>NUCLEOTIDE SEQUENCE [LARGE SCALE GENOMIC DNA]</scope>
    <source>
        <strain evidence="3">DSM 217</strain>
    </source>
</reference>
<proteinExistence type="predicted"/>
<evidence type="ECO:0000256" key="1">
    <source>
        <dbReference type="SAM" id="SignalP"/>
    </source>
</evidence>
<keyword evidence="3" id="KW-1185">Reference proteome</keyword>
<organism evidence="2 3">
    <name type="scientific">Thiocapsa roseopersicina</name>
    <dbReference type="NCBI Taxonomy" id="1058"/>
    <lineage>
        <taxon>Bacteria</taxon>
        <taxon>Pseudomonadati</taxon>
        <taxon>Pseudomonadota</taxon>
        <taxon>Gammaproteobacteria</taxon>
        <taxon>Chromatiales</taxon>
        <taxon>Chromatiaceae</taxon>
        <taxon>Thiocapsa</taxon>
    </lineage>
</organism>
<gene>
    <name evidence="2" type="ORF">SAMN05421783_10580</name>
</gene>
<name>A0A1H2UFA6_THIRO</name>
<protein>
    <submittedName>
        <fullName evidence="2">Uncharacterized protein</fullName>
    </submittedName>
</protein>
<sequence>MMTLKSIKQWTGAALALLIAAGASGASPSAVGLLAFEPIRLKEASGAKLERAILTYGDEVYEVRVNGLGIGGAAGVTVTVTGDVHGLTDLMDLEGIFVTALADPSETEVSTDDLWIESDRGVRIRLRTDHPDVAIAPGGDEVSLLFGWGQ</sequence>
<evidence type="ECO:0000313" key="3">
    <source>
        <dbReference type="Proteomes" id="UP000198816"/>
    </source>
</evidence>
<dbReference type="EMBL" id="FNNZ01000005">
    <property type="protein sequence ID" value="SDW54568.1"/>
    <property type="molecule type" value="Genomic_DNA"/>
</dbReference>
<dbReference type="AlphaFoldDB" id="A0A1H2UFA6"/>
<feature type="chain" id="PRO_5011552835" evidence="1">
    <location>
        <begin position="26"/>
        <end position="150"/>
    </location>
</feature>
<evidence type="ECO:0000313" key="2">
    <source>
        <dbReference type="EMBL" id="SDW54568.1"/>
    </source>
</evidence>
<feature type="signal peptide" evidence="1">
    <location>
        <begin position="1"/>
        <end position="25"/>
    </location>
</feature>